<dbReference type="PANTHER" id="PTHR12815:SF47">
    <property type="entry name" value="TRANSLOCATION AND ASSEMBLY MODULE SUBUNIT TAMA"/>
    <property type="match status" value="1"/>
</dbReference>
<keyword evidence="2" id="KW-0812">Transmembrane</keyword>
<dbReference type="Pfam" id="PF01103">
    <property type="entry name" value="Omp85"/>
    <property type="match status" value="1"/>
</dbReference>
<evidence type="ECO:0000313" key="8">
    <source>
        <dbReference type="Proteomes" id="UP000238304"/>
    </source>
</evidence>
<evidence type="ECO:0000256" key="1">
    <source>
        <dbReference type="ARBA" id="ARBA00004370"/>
    </source>
</evidence>
<dbReference type="InterPro" id="IPR039910">
    <property type="entry name" value="D15-like"/>
</dbReference>
<evidence type="ECO:0000256" key="3">
    <source>
        <dbReference type="ARBA" id="ARBA00022729"/>
    </source>
</evidence>
<keyword evidence="4" id="KW-0472">Membrane</keyword>
<sequence length="770" mass="89041">MDKGFRYIIIATIFLLLASCSSTKYVPDGSFLLDEVHINTDNKEVKPSNLSIYLRQTPNSKWFSLIKTQLYIYNWSGRDSTRSINRTLRRLGDAPVIYSEEETNRTGEEITKAVQNMGYMGATVVPIRQIRKKKMKLTYRVTTGKPYIVRSIRYDIPDDKIKQYVGQDTTATLLAEGMRFDVNVLDAERQRITENLLRNGYYKFNKEYISYIADTVRNSYYIDLTLSLIPYRRHGGDKPQPHRQYIINKVGFITDYNMLQSSTLNSIEINDSLHYRGFPIYYKDKLYLRPKVLVNNLYITPGELYNERDVQHTYSNFGRLQVLKYTNIRFFETLQNNLPTLDAYVMLTKSKHQAVSFEVEGTNSAGDLGAAASVSFHNRNVFKGSEALIVKLRGAYEAVSSLQNGQNQNYTELGAEATINFPRFMFPFISNDFKRKIRATTEFGLQYNYQMRPEFTRIIASAGWSYKWGVQQQRSQHRIDLLDINYLYMPWIDSDFRKTYLEQDENYILRYNYEDRFIVRTGYSYTYHSAGRGLNNNSLTGDSYAIRLNLESAGNLLYALAKVGGMDQNGEGEYTLLNIPFAQYLKGDFDFAKNWTIDYRNSLTFHFAAGIAIPYGNASIVPFEKRYFSGGANSVRGWSVRDLGPGTYSGDGKNFLNKTGDIKLDASIEYRTRLFWKFRGAIFVDAGNIWTIRNYKDQPGGKFKIDEFYKQIAVAYGLGLRLDLDFFVLRFDGGMKAVNPAYIHKKEHYPIIRPKLSRDFAFHFAVGYPF</sequence>
<evidence type="ECO:0000256" key="2">
    <source>
        <dbReference type="ARBA" id="ARBA00022692"/>
    </source>
</evidence>
<evidence type="ECO:0000256" key="4">
    <source>
        <dbReference type="ARBA" id="ARBA00023136"/>
    </source>
</evidence>
<keyword evidence="8" id="KW-1185">Reference proteome</keyword>
<dbReference type="Gene3D" id="2.40.160.50">
    <property type="entry name" value="membrane protein fhac: a member of the omp85/tpsb transporter family"/>
    <property type="match status" value="1"/>
</dbReference>
<dbReference type="Proteomes" id="UP000238304">
    <property type="component" value="Chromosome"/>
</dbReference>
<keyword evidence="3" id="KW-0732">Signal</keyword>
<name>A0ABM6TB08_9BACE</name>
<feature type="domain" description="Bacterial surface antigen (D15)" evidence="6">
    <location>
        <begin position="441"/>
        <end position="768"/>
    </location>
</feature>
<keyword evidence="5" id="KW-0998">Cell outer membrane</keyword>
<dbReference type="PROSITE" id="PS51257">
    <property type="entry name" value="PROKAR_LIPOPROTEIN"/>
    <property type="match status" value="1"/>
</dbReference>
<dbReference type="Gene3D" id="3.10.20.310">
    <property type="entry name" value="membrane protein fhac"/>
    <property type="match status" value="1"/>
</dbReference>
<comment type="subcellular location">
    <subcellularLocation>
        <location evidence="1">Membrane</location>
    </subcellularLocation>
</comment>
<evidence type="ECO:0000256" key="5">
    <source>
        <dbReference type="ARBA" id="ARBA00023237"/>
    </source>
</evidence>
<protein>
    <recommendedName>
        <fullName evidence="6">Bacterial surface antigen (D15) domain-containing protein</fullName>
    </recommendedName>
</protein>
<dbReference type="EMBL" id="CP027231">
    <property type="protein sequence ID" value="AVM54091.1"/>
    <property type="molecule type" value="Genomic_DNA"/>
</dbReference>
<accession>A0ABM6TB08</accession>
<dbReference type="PANTHER" id="PTHR12815">
    <property type="entry name" value="SORTING AND ASSEMBLY MACHINERY SAMM50 PROTEIN FAMILY MEMBER"/>
    <property type="match status" value="1"/>
</dbReference>
<evidence type="ECO:0000259" key="6">
    <source>
        <dbReference type="Pfam" id="PF01103"/>
    </source>
</evidence>
<gene>
    <name evidence="7" type="ORF">C4H11_11365</name>
</gene>
<reference evidence="7 8" key="1">
    <citation type="submission" date="2018-02" db="EMBL/GenBank/DDBJ databases">
        <authorList>
            <person name="Holder M.E."/>
            <person name="Ajami N.J."/>
            <person name="Petrosino J.F."/>
        </authorList>
    </citation>
    <scope>NUCLEOTIDE SEQUENCE [LARGE SCALE GENOMIC DNA]</scope>
    <source>
        <strain evidence="7 8">ATCC 33285</strain>
    </source>
</reference>
<dbReference type="RefSeq" id="WP_106043372.1">
    <property type="nucleotide sequence ID" value="NZ_CP027231.1"/>
</dbReference>
<dbReference type="InterPro" id="IPR000184">
    <property type="entry name" value="Bac_surfAg_D15"/>
</dbReference>
<evidence type="ECO:0000313" key="7">
    <source>
        <dbReference type="EMBL" id="AVM54091.1"/>
    </source>
</evidence>
<organism evidence="7 8">
    <name type="scientific">Bacteroides zoogleoformans</name>
    <dbReference type="NCBI Taxonomy" id="28119"/>
    <lineage>
        <taxon>Bacteria</taxon>
        <taxon>Pseudomonadati</taxon>
        <taxon>Bacteroidota</taxon>
        <taxon>Bacteroidia</taxon>
        <taxon>Bacteroidales</taxon>
        <taxon>Bacteroidaceae</taxon>
        <taxon>Bacteroides</taxon>
    </lineage>
</organism>
<proteinExistence type="predicted"/>